<evidence type="ECO:0000256" key="4">
    <source>
        <dbReference type="ARBA" id="ARBA00022503"/>
    </source>
</evidence>
<evidence type="ECO:0000256" key="3">
    <source>
        <dbReference type="ARBA" id="ARBA00013070"/>
    </source>
</evidence>
<evidence type="ECO:0000313" key="12">
    <source>
        <dbReference type="Proteomes" id="UP000481852"/>
    </source>
</evidence>
<comment type="similarity">
    <text evidence="2 9">Belongs to the carbamate kinase family.</text>
</comment>
<dbReference type="GO" id="GO:0005829">
    <property type="term" value="C:cytosol"/>
    <property type="evidence" value="ECO:0007669"/>
    <property type="project" value="TreeGrafter"/>
</dbReference>
<sequence>MAEKKKRRVVIALGGNALGKNLPEQMVASHRTAKAICDLIEEGCEVVIAHGNGPQVGMIQNAMNALVRTDPERYITVPLSVCVAMSQGYIGYDLQNAMREEMLDRGIDLGVATVLTQIEVDPSDPAFQHPTKPIGPFLTKEEADRLILERHYDIVEDAGRGYRRVVASPAPRSIIEIGTIRSLVDTNHVVIACGGGGIPVFRTEGHHLKGAAAVIDKDFAAERLAEEVDADTLIILTAVEKVAVHFGKPDQRNLDSLTVGEAQRYCEEGEFAPGSMLPKVQACMKFAASKPGRAALITLLEKARDGISGKTGTRIIA</sequence>
<dbReference type="FunFam" id="3.40.1160.10:FF:000007">
    <property type="entry name" value="Carbamate kinase"/>
    <property type="match status" value="1"/>
</dbReference>
<dbReference type="PIRSF" id="PIRSF000723">
    <property type="entry name" value="Carbamate_kin"/>
    <property type="match status" value="1"/>
</dbReference>
<evidence type="ECO:0000256" key="2">
    <source>
        <dbReference type="ARBA" id="ARBA00011066"/>
    </source>
</evidence>
<evidence type="ECO:0000256" key="5">
    <source>
        <dbReference type="ARBA" id="ARBA00022679"/>
    </source>
</evidence>
<dbReference type="PRINTS" id="PR01469">
    <property type="entry name" value="CARBMTKINASE"/>
</dbReference>
<feature type="domain" description="Aspartate/glutamate/uridylate kinase" evidence="10">
    <location>
        <begin position="8"/>
        <end position="289"/>
    </location>
</feature>
<keyword evidence="4" id="KW-0056">Arginine metabolism</keyword>
<reference evidence="11 12" key="1">
    <citation type="submission" date="2019-08" db="EMBL/GenBank/DDBJ databases">
        <title>In-depth cultivation of the pig gut microbiome towards novel bacterial diversity and tailored functional studies.</title>
        <authorList>
            <person name="Wylensek D."/>
            <person name="Hitch T.C.A."/>
            <person name="Clavel T."/>
        </authorList>
    </citation>
    <scope>NUCLEOTIDE SEQUENCE [LARGE SCALE GENOMIC DNA]</scope>
    <source>
        <strain evidence="11 12">Oil+RF-744-WCA-WT-11</strain>
    </source>
</reference>
<dbReference type="NCBIfam" id="NF009007">
    <property type="entry name" value="PRK12352.1"/>
    <property type="match status" value="1"/>
</dbReference>
<comment type="catalytic activity">
    <reaction evidence="7">
        <text>hydrogencarbonate + NH4(+) + ATP = carbamoyl phosphate + ADP + H2O + H(+)</text>
        <dbReference type="Rhea" id="RHEA:10152"/>
        <dbReference type="ChEBI" id="CHEBI:15377"/>
        <dbReference type="ChEBI" id="CHEBI:15378"/>
        <dbReference type="ChEBI" id="CHEBI:17544"/>
        <dbReference type="ChEBI" id="CHEBI:28938"/>
        <dbReference type="ChEBI" id="CHEBI:30616"/>
        <dbReference type="ChEBI" id="CHEBI:58228"/>
        <dbReference type="ChEBI" id="CHEBI:456216"/>
        <dbReference type="EC" id="2.7.2.2"/>
    </reaction>
</comment>
<gene>
    <name evidence="11" type="primary">arcC</name>
    <name evidence="11" type="ORF">FYJ35_03755</name>
</gene>
<dbReference type="Gene3D" id="3.40.1160.10">
    <property type="entry name" value="Acetylglutamate kinase-like"/>
    <property type="match status" value="1"/>
</dbReference>
<dbReference type="InterPro" id="IPR003964">
    <property type="entry name" value="Carb_kinase"/>
</dbReference>
<evidence type="ECO:0000313" key="11">
    <source>
        <dbReference type="EMBL" id="MSS14164.1"/>
    </source>
</evidence>
<dbReference type="Pfam" id="PF00696">
    <property type="entry name" value="AA_kinase"/>
    <property type="match status" value="1"/>
</dbReference>
<accession>A0A6L5X5L8</accession>
<comment type="caution">
    <text evidence="11">The sequence shown here is derived from an EMBL/GenBank/DDBJ whole genome shotgun (WGS) entry which is preliminary data.</text>
</comment>
<name>A0A6L5X5L8_9FIRM</name>
<dbReference type="InterPro" id="IPR036393">
    <property type="entry name" value="AceGlu_kinase-like_sf"/>
</dbReference>
<dbReference type="EMBL" id="VULZ01000003">
    <property type="protein sequence ID" value="MSS14164.1"/>
    <property type="molecule type" value="Genomic_DNA"/>
</dbReference>
<evidence type="ECO:0000256" key="1">
    <source>
        <dbReference type="ARBA" id="ARBA00005118"/>
    </source>
</evidence>
<evidence type="ECO:0000256" key="9">
    <source>
        <dbReference type="PIRNR" id="PIRNR000723"/>
    </source>
</evidence>
<keyword evidence="6 9" id="KW-0418">Kinase</keyword>
<evidence type="ECO:0000256" key="8">
    <source>
        <dbReference type="NCBIfam" id="TIGR00746"/>
    </source>
</evidence>
<dbReference type="GO" id="GO:0008804">
    <property type="term" value="F:carbamate kinase activity"/>
    <property type="evidence" value="ECO:0007669"/>
    <property type="project" value="UniProtKB-UniRule"/>
</dbReference>
<dbReference type="PANTHER" id="PTHR30409">
    <property type="entry name" value="CARBAMATE KINASE"/>
    <property type="match status" value="1"/>
</dbReference>
<evidence type="ECO:0000256" key="7">
    <source>
        <dbReference type="ARBA" id="ARBA00048467"/>
    </source>
</evidence>
<proteinExistence type="inferred from homology"/>
<keyword evidence="5 9" id="KW-0808">Transferase</keyword>
<dbReference type="CDD" id="cd04235">
    <property type="entry name" value="AAK_CK"/>
    <property type="match status" value="1"/>
</dbReference>
<dbReference type="RefSeq" id="WP_154523425.1">
    <property type="nucleotide sequence ID" value="NZ_VULZ01000003.1"/>
</dbReference>
<comment type="pathway">
    <text evidence="1">Metabolic intermediate metabolism; carbamoyl phosphate degradation; CO(2) and NH(3) from carbamoyl phosphate: step 1/1.</text>
</comment>
<dbReference type="PANTHER" id="PTHR30409:SF1">
    <property type="entry name" value="CARBAMATE KINASE-RELATED"/>
    <property type="match status" value="1"/>
</dbReference>
<dbReference type="Proteomes" id="UP000481852">
    <property type="component" value="Unassembled WGS sequence"/>
</dbReference>
<dbReference type="NCBIfam" id="TIGR00746">
    <property type="entry name" value="arcC"/>
    <property type="match status" value="1"/>
</dbReference>
<dbReference type="GO" id="GO:0019546">
    <property type="term" value="P:L-arginine deiminase pathway"/>
    <property type="evidence" value="ECO:0007669"/>
    <property type="project" value="TreeGrafter"/>
</dbReference>
<keyword evidence="12" id="KW-1185">Reference proteome</keyword>
<evidence type="ECO:0000256" key="6">
    <source>
        <dbReference type="ARBA" id="ARBA00022777"/>
    </source>
</evidence>
<dbReference type="InterPro" id="IPR001048">
    <property type="entry name" value="Asp/Glu/Uridylate_kinase"/>
</dbReference>
<organism evidence="11 12">
    <name type="scientific">Porcincola intestinalis</name>
    <dbReference type="NCBI Taxonomy" id="2606632"/>
    <lineage>
        <taxon>Bacteria</taxon>
        <taxon>Bacillati</taxon>
        <taxon>Bacillota</taxon>
        <taxon>Clostridia</taxon>
        <taxon>Lachnospirales</taxon>
        <taxon>Lachnospiraceae</taxon>
        <taxon>Porcincola</taxon>
    </lineage>
</organism>
<dbReference type="UniPathway" id="UPA00996">
    <property type="reaction ID" value="UER00366"/>
</dbReference>
<dbReference type="AlphaFoldDB" id="A0A6L5X5L8"/>
<dbReference type="SUPFAM" id="SSF53633">
    <property type="entry name" value="Carbamate kinase-like"/>
    <property type="match status" value="1"/>
</dbReference>
<evidence type="ECO:0000259" key="10">
    <source>
        <dbReference type="Pfam" id="PF00696"/>
    </source>
</evidence>
<protein>
    <recommendedName>
        <fullName evidence="3 8">Carbamate kinase</fullName>
    </recommendedName>
</protein>